<accession>X0LY98</accession>
<organism evidence="1">
    <name type="scientific">Fusarium oxysporum f. sp. vasinfectum 25433</name>
    <dbReference type="NCBI Taxonomy" id="1089449"/>
    <lineage>
        <taxon>Eukaryota</taxon>
        <taxon>Fungi</taxon>
        <taxon>Dikarya</taxon>
        <taxon>Ascomycota</taxon>
        <taxon>Pezizomycotina</taxon>
        <taxon>Sordariomycetes</taxon>
        <taxon>Hypocreomycetidae</taxon>
        <taxon>Hypocreales</taxon>
        <taxon>Nectriaceae</taxon>
        <taxon>Fusarium</taxon>
        <taxon>Fusarium oxysporum species complex</taxon>
    </lineage>
</organism>
<dbReference type="Proteomes" id="UP000030701">
    <property type="component" value="Unassembled WGS sequence"/>
</dbReference>
<proteinExistence type="predicted"/>
<dbReference type="HOGENOM" id="CLU_2671151_0_0_1"/>
<evidence type="ECO:0000313" key="1">
    <source>
        <dbReference type="EMBL" id="EXM13435.1"/>
    </source>
</evidence>
<sequence>MNNDVARRALYDSEGRPLRGFSKRHQIIRKLDPKPGEVCTMYWGEPHNRDFAILILPWDNYHSFGWDMIMKDTGL</sequence>
<name>X0LY98_FUSOX</name>
<gene>
    <name evidence="1" type="ORF">FOTG_18108</name>
</gene>
<protein>
    <submittedName>
        <fullName evidence="1">Uncharacterized protein</fullName>
    </submittedName>
</protein>
<dbReference type="AlphaFoldDB" id="X0LY98"/>
<dbReference type="EMBL" id="KK035283">
    <property type="protein sequence ID" value="EXM13435.1"/>
    <property type="molecule type" value="Genomic_DNA"/>
</dbReference>
<reference evidence="1" key="2">
    <citation type="submission" date="2014-03" db="EMBL/GenBank/DDBJ databases">
        <title>The Genome Annotation of Fusarium oxysporum Cotton.</title>
        <authorList>
            <consortium name="The Broad Institute Genomics Platform"/>
            <person name="Ma L.-J."/>
            <person name="Corby-Kistler H."/>
            <person name="Broz K."/>
            <person name="Gale L.R."/>
            <person name="Jonkers W."/>
            <person name="O'Donnell K."/>
            <person name="Ploetz R."/>
            <person name="Steinberg C."/>
            <person name="Schwartz D.C."/>
            <person name="VanEtten H."/>
            <person name="Zhou S."/>
            <person name="Young S.K."/>
            <person name="Zeng Q."/>
            <person name="Gargeya S."/>
            <person name="Fitzgerald M."/>
            <person name="Abouelleil A."/>
            <person name="Alvarado L."/>
            <person name="Chapman S.B."/>
            <person name="Gainer-Dewar J."/>
            <person name="Goldberg J."/>
            <person name="Griggs A."/>
            <person name="Gujja S."/>
            <person name="Hansen M."/>
            <person name="Howarth C."/>
            <person name="Imamovic A."/>
            <person name="Ireland A."/>
            <person name="Larimer J."/>
            <person name="McCowan C."/>
            <person name="Murphy C."/>
            <person name="Pearson M."/>
            <person name="Poon T.W."/>
            <person name="Priest M."/>
            <person name="Roberts A."/>
            <person name="Saif S."/>
            <person name="Shea T."/>
            <person name="Sykes S."/>
            <person name="Wortman J."/>
            <person name="Nusbaum C."/>
            <person name="Birren B."/>
        </authorList>
    </citation>
    <scope>NUCLEOTIDE SEQUENCE</scope>
    <source>
        <strain evidence="1">25433</strain>
    </source>
</reference>
<reference evidence="1" key="1">
    <citation type="submission" date="2011-11" db="EMBL/GenBank/DDBJ databases">
        <title>The Genome Sequence of Fusarium oxysporum Cotton.</title>
        <authorList>
            <consortium name="The Broad Institute Genome Sequencing Platform"/>
            <person name="Ma L.-J."/>
            <person name="Gale L.R."/>
            <person name="Schwartz D.C."/>
            <person name="Zhou S."/>
            <person name="Corby-Kistler H."/>
            <person name="Young S.K."/>
            <person name="Zeng Q."/>
            <person name="Gargeya S."/>
            <person name="Fitzgerald M."/>
            <person name="Haas B."/>
            <person name="Abouelleil A."/>
            <person name="Alvarado L."/>
            <person name="Arachchi H.M."/>
            <person name="Berlin A."/>
            <person name="Brown A."/>
            <person name="Chapman S.B."/>
            <person name="Chen Z."/>
            <person name="Dunbar C."/>
            <person name="Freedman E."/>
            <person name="Gearin G."/>
            <person name="Goldberg J."/>
            <person name="Griggs A."/>
            <person name="Gujja S."/>
            <person name="Heiman D."/>
            <person name="Howarth C."/>
            <person name="Larson L."/>
            <person name="Lui A."/>
            <person name="MacDonald P.J.P."/>
            <person name="Montmayeur A."/>
            <person name="Murphy C."/>
            <person name="Neiman D."/>
            <person name="Pearson M."/>
            <person name="Priest M."/>
            <person name="Roberts A."/>
            <person name="Saif S."/>
            <person name="Shea T."/>
            <person name="Shenoy N."/>
            <person name="Sisk P."/>
            <person name="Stolte C."/>
            <person name="Sykes S."/>
            <person name="Wortman J."/>
            <person name="Nusbaum C."/>
            <person name="Birren B."/>
        </authorList>
    </citation>
    <scope>NUCLEOTIDE SEQUENCE [LARGE SCALE GENOMIC DNA]</scope>
    <source>
        <strain evidence="1">25433</strain>
    </source>
</reference>